<dbReference type="InParanoid" id="A0A3N7FZQ2"/>
<proteinExistence type="predicted"/>
<reference evidence="1 2" key="1">
    <citation type="journal article" date="2006" name="Science">
        <title>The genome of black cottonwood, Populus trichocarpa (Torr. &amp; Gray).</title>
        <authorList>
            <person name="Tuskan G.A."/>
            <person name="Difazio S."/>
            <person name="Jansson S."/>
            <person name="Bohlmann J."/>
            <person name="Grigoriev I."/>
            <person name="Hellsten U."/>
            <person name="Putnam N."/>
            <person name="Ralph S."/>
            <person name="Rombauts S."/>
            <person name="Salamov A."/>
            <person name="Schein J."/>
            <person name="Sterck L."/>
            <person name="Aerts A."/>
            <person name="Bhalerao R.R."/>
            <person name="Bhalerao R.P."/>
            <person name="Blaudez D."/>
            <person name="Boerjan W."/>
            <person name="Brun A."/>
            <person name="Brunner A."/>
            <person name="Busov V."/>
            <person name="Campbell M."/>
            <person name="Carlson J."/>
            <person name="Chalot M."/>
            <person name="Chapman J."/>
            <person name="Chen G.L."/>
            <person name="Cooper D."/>
            <person name="Coutinho P.M."/>
            <person name="Couturier J."/>
            <person name="Covert S."/>
            <person name="Cronk Q."/>
            <person name="Cunningham R."/>
            <person name="Davis J."/>
            <person name="Degroeve S."/>
            <person name="Dejardin A."/>
            <person name="Depamphilis C."/>
            <person name="Detter J."/>
            <person name="Dirks B."/>
            <person name="Dubchak I."/>
            <person name="Duplessis S."/>
            <person name="Ehlting J."/>
            <person name="Ellis B."/>
            <person name="Gendler K."/>
            <person name="Goodstein D."/>
            <person name="Gribskov M."/>
            <person name="Grimwood J."/>
            <person name="Groover A."/>
            <person name="Gunter L."/>
            <person name="Hamberger B."/>
            <person name="Heinze B."/>
            <person name="Helariutta Y."/>
            <person name="Henrissat B."/>
            <person name="Holligan D."/>
            <person name="Holt R."/>
            <person name="Huang W."/>
            <person name="Islam-Faridi N."/>
            <person name="Jones S."/>
            <person name="Jones-Rhoades M."/>
            <person name="Jorgensen R."/>
            <person name="Joshi C."/>
            <person name="Kangasjarvi J."/>
            <person name="Karlsson J."/>
            <person name="Kelleher C."/>
            <person name="Kirkpatrick R."/>
            <person name="Kirst M."/>
            <person name="Kohler A."/>
            <person name="Kalluri U."/>
            <person name="Larimer F."/>
            <person name="Leebens-Mack J."/>
            <person name="Leple J.C."/>
            <person name="Locascio P."/>
            <person name="Lou Y."/>
            <person name="Lucas S."/>
            <person name="Martin F."/>
            <person name="Montanini B."/>
            <person name="Napoli C."/>
            <person name="Nelson D.R."/>
            <person name="Nelson C."/>
            <person name="Nieminen K."/>
            <person name="Nilsson O."/>
            <person name="Pereda V."/>
            <person name="Peter G."/>
            <person name="Philippe R."/>
            <person name="Pilate G."/>
            <person name="Poliakov A."/>
            <person name="Razumovskaya J."/>
            <person name="Richardson P."/>
            <person name="Rinaldi C."/>
            <person name="Ritland K."/>
            <person name="Rouze P."/>
            <person name="Ryaboy D."/>
            <person name="Schmutz J."/>
            <person name="Schrader J."/>
            <person name="Segerman B."/>
            <person name="Shin H."/>
            <person name="Siddiqui A."/>
            <person name="Sterky F."/>
            <person name="Terry A."/>
            <person name="Tsai C.J."/>
            <person name="Uberbacher E."/>
            <person name="Unneberg P."/>
            <person name="Vahala J."/>
            <person name="Wall K."/>
            <person name="Wessler S."/>
            <person name="Yang G."/>
            <person name="Yin T."/>
            <person name="Douglas C."/>
            <person name="Marra M."/>
            <person name="Sandberg G."/>
            <person name="Van de Peer Y."/>
            <person name="Rokhsar D."/>
        </authorList>
    </citation>
    <scope>NUCLEOTIDE SEQUENCE [LARGE SCALE GENOMIC DNA]</scope>
    <source>
        <strain evidence="2">cv. Nisqually</strain>
    </source>
</reference>
<evidence type="ECO:0000313" key="2">
    <source>
        <dbReference type="Proteomes" id="UP000006729"/>
    </source>
</evidence>
<sequence length="122" mass="13512">MAYVNVMRLLDDRDGIQSSWANISVRMLSGLAALWGQNLGNFVHLDEGMFRVVEAKFSDEVEEDLVEWPDESAKICCGFAALGEVELMSSVGDLDDGQCRVKKTEQWLRWTLVMLGPAGGVS</sequence>
<dbReference type="AlphaFoldDB" id="A0A3N7FZQ2"/>
<protein>
    <submittedName>
        <fullName evidence="1">Uncharacterized protein</fullName>
    </submittedName>
</protein>
<gene>
    <name evidence="1" type="ORF">POPTR_014G004200</name>
</gene>
<organism evidence="1 2">
    <name type="scientific">Populus trichocarpa</name>
    <name type="common">Western balsam poplar</name>
    <name type="synonym">Populus balsamifera subsp. trichocarpa</name>
    <dbReference type="NCBI Taxonomy" id="3694"/>
    <lineage>
        <taxon>Eukaryota</taxon>
        <taxon>Viridiplantae</taxon>
        <taxon>Streptophyta</taxon>
        <taxon>Embryophyta</taxon>
        <taxon>Tracheophyta</taxon>
        <taxon>Spermatophyta</taxon>
        <taxon>Magnoliopsida</taxon>
        <taxon>eudicotyledons</taxon>
        <taxon>Gunneridae</taxon>
        <taxon>Pentapetalae</taxon>
        <taxon>rosids</taxon>
        <taxon>fabids</taxon>
        <taxon>Malpighiales</taxon>
        <taxon>Salicaceae</taxon>
        <taxon>Saliceae</taxon>
        <taxon>Populus</taxon>
    </lineage>
</organism>
<evidence type="ECO:0000313" key="1">
    <source>
        <dbReference type="EMBL" id="RQO99515.1"/>
    </source>
</evidence>
<keyword evidence="2" id="KW-1185">Reference proteome</keyword>
<dbReference type="Proteomes" id="UP000006729">
    <property type="component" value="Chromosome 14"/>
</dbReference>
<dbReference type="EMBL" id="CM009303">
    <property type="protein sequence ID" value="RQO99515.1"/>
    <property type="molecule type" value="Genomic_DNA"/>
</dbReference>
<name>A0A3N7FZQ2_POPTR</name>
<accession>A0A3N7FZQ2</accession>